<evidence type="ECO:0000259" key="4">
    <source>
        <dbReference type="PROSITE" id="PS50893"/>
    </source>
</evidence>
<dbReference type="SUPFAM" id="SSF52540">
    <property type="entry name" value="P-loop containing nucleoside triphosphate hydrolases"/>
    <property type="match status" value="1"/>
</dbReference>
<proteinExistence type="predicted"/>
<dbReference type="InterPro" id="IPR003593">
    <property type="entry name" value="AAA+_ATPase"/>
</dbReference>
<dbReference type="FunFam" id="3.40.50.300:FF:000421">
    <property type="entry name" value="Branched-chain amino acid ABC transporter ATP-binding protein"/>
    <property type="match status" value="1"/>
</dbReference>
<evidence type="ECO:0000256" key="3">
    <source>
        <dbReference type="ARBA" id="ARBA00022840"/>
    </source>
</evidence>
<keyword evidence="2" id="KW-0547">Nucleotide-binding</keyword>
<evidence type="ECO:0000313" key="6">
    <source>
        <dbReference type="Proteomes" id="UP000198863"/>
    </source>
</evidence>
<dbReference type="GO" id="GO:0005886">
    <property type="term" value="C:plasma membrane"/>
    <property type="evidence" value="ECO:0007669"/>
    <property type="project" value="TreeGrafter"/>
</dbReference>
<dbReference type="PROSITE" id="PS50893">
    <property type="entry name" value="ABC_TRANSPORTER_2"/>
    <property type="match status" value="1"/>
</dbReference>
<dbReference type="GO" id="GO:0005524">
    <property type="term" value="F:ATP binding"/>
    <property type="evidence" value="ECO:0007669"/>
    <property type="project" value="UniProtKB-KW"/>
</dbReference>
<keyword evidence="1" id="KW-0813">Transport</keyword>
<dbReference type="Pfam" id="PF12399">
    <property type="entry name" value="BCA_ABC_TP_C"/>
    <property type="match status" value="1"/>
</dbReference>
<dbReference type="EMBL" id="FNCF01000010">
    <property type="protein sequence ID" value="SDH15675.1"/>
    <property type="molecule type" value="Genomic_DNA"/>
</dbReference>
<dbReference type="InterPro" id="IPR027417">
    <property type="entry name" value="P-loop_NTPase"/>
</dbReference>
<accession>A0A1G8A3W5</accession>
<dbReference type="RefSeq" id="WP_207508311.1">
    <property type="nucleotide sequence ID" value="NZ_FNCF01000010.1"/>
</dbReference>
<protein>
    <submittedName>
        <fullName evidence="5">Amino acid/amide ABC transporter ATP-binding protein 1, HAAT family (TC 3.A.1.4.-)</fullName>
    </submittedName>
</protein>
<sequence length="261" mass="27450">MPGADAHDPLLEVRGVAVRFGGVTALRDLSFDVRPGEICGLIGPNGAGKTTLFNCITRIYEPAEGSIRFAGRDLLAVPAHRIAGLGIARTFQNLALFGSMTVLDNVLTGAAAQPGTGIVPGLLAWPGATRRTAALRARAWELVEQLELLDVALLPAAGLPFGTRKRVELARALMAEPSLLLLDEPAGGLTHAEVDELGGLLVALRDRFGFAALLVEHHMGLVMGISDRVVAMDFGRRIAAGSPDEVRRDPAVVAAYLGRAA</sequence>
<dbReference type="Pfam" id="PF00005">
    <property type="entry name" value="ABC_tran"/>
    <property type="match status" value="1"/>
</dbReference>
<dbReference type="InterPro" id="IPR032823">
    <property type="entry name" value="BCA_ABC_TP_C"/>
</dbReference>
<dbReference type="InterPro" id="IPR003439">
    <property type="entry name" value="ABC_transporter-like_ATP-bd"/>
</dbReference>
<keyword evidence="3 5" id="KW-0067">ATP-binding</keyword>
<dbReference type="PANTHER" id="PTHR45772:SF4">
    <property type="entry name" value="ABC TRANSPORTER ATP-BINDING PROTEIN"/>
    <property type="match status" value="1"/>
</dbReference>
<evidence type="ECO:0000313" key="5">
    <source>
        <dbReference type="EMBL" id="SDH15675.1"/>
    </source>
</evidence>
<dbReference type="Gene3D" id="3.40.50.300">
    <property type="entry name" value="P-loop containing nucleotide triphosphate hydrolases"/>
    <property type="match status" value="1"/>
</dbReference>
<dbReference type="SMART" id="SM00382">
    <property type="entry name" value="AAA"/>
    <property type="match status" value="1"/>
</dbReference>
<dbReference type="PANTHER" id="PTHR45772">
    <property type="entry name" value="CONSERVED COMPONENT OF ABC TRANSPORTER FOR NATURAL AMINO ACIDS-RELATED"/>
    <property type="match status" value="1"/>
</dbReference>
<evidence type="ECO:0000256" key="2">
    <source>
        <dbReference type="ARBA" id="ARBA00022741"/>
    </source>
</evidence>
<feature type="domain" description="ABC transporter" evidence="4">
    <location>
        <begin position="11"/>
        <end position="259"/>
    </location>
</feature>
<reference evidence="6" key="1">
    <citation type="submission" date="2016-10" db="EMBL/GenBank/DDBJ databases">
        <authorList>
            <person name="Varghese N."/>
            <person name="Submissions S."/>
        </authorList>
    </citation>
    <scope>NUCLEOTIDE SEQUENCE [LARGE SCALE GENOMIC DNA]</scope>
    <source>
        <strain evidence="6">DSM 44526</strain>
    </source>
</reference>
<dbReference type="InterPro" id="IPR051120">
    <property type="entry name" value="ABC_AA/LPS_Transport"/>
</dbReference>
<dbReference type="CDD" id="cd03219">
    <property type="entry name" value="ABC_Mj1267_LivG_branched"/>
    <property type="match status" value="1"/>
</dbReference>
<dbReference type="Proteomes" id="UP000198863">
    <property type="component" value="Unassembled WGS sequence"/>
</dbReference>
<organism evidence="5 6">
    <name type="scientific">Klenkia brasiliensis</name>
    <dbReference type="NCBI Taxonomy" id="333142"/>
    <lineage>
        <taxon>Bacteria</taxon>
        <taxon>Bacillati</taxon>
        <taxon>Actinomycetota</taxon>
        <taxon>Actinomycetes</taxon>
        <taxon>Geodermatophilales</taxon>
        <taxon>Geodermatophilaceae</taxon>
        <taxon>Klenkia</taxon>
    </lineage>
</organism>
<dbReference type="GO" id="GO:0016887">
    <property type="term" value="F:ATP hydrolysis activity"/>
    <property type="evidence" value="ECO:0007669"/>
    <property type="project" value="InterPro"/>
</dbReference>
<dbReference type="AlphaFoldDB" id="A0A1G8A3W5"/>
<evidence type="ECO:0000256" key="1">
    <source>
        <dbReference type="ARBA" id="ARBA00022448"/>
    </source>
</evidence>
<gene>
    <name evidence="5" type="ORF">SAMN05660324_0044</name>
</gene>
<keyword evidence="6" id="KW-1185">Reference proteome</keyword>
<name>A0A1G8A3W5_9ACTN</name>